<reference evidence="2 3" key="1">
    <citation type="journal article" date="2023" name="Plants (Basel)">
        <title>Bridging the Gap: Combining Genomics and Transcriptomics Approaches to Understand Stylosanthes scabra, an Orphan Legume from the Brazilian Caatinga.</title>
        <authorList>
            <person name="Ferreira-Neto J.R.C."/>
            <person name="da Silva M.D."/>
            <person name="Binneck E."/>
            <person name="de Melo N.F."/>
            <person name="da Silva R.H."/>
            <person name="de Melo A.L.T.M."/>
            <person name="Pandolfi V."/>
            <person name="Bustamante F.O."/>
            <person name="Brasileiro-Vidal A.C."/>
            <person name="Benko-Iseppon A.M."/>
        </authorList>
    </citation>
    <scope>NUCLEOTIDE SEQUENCE [LARGE SCALE GENOMIC DNA]</scope>
    <source>
        <tissue evidence="2">Leaves</tissue>
    </source>
</reference>
<sequence>MIPRGKPTRSHRTTIRHIDTTAQEDHNKSTHQARNVGLDDFEATAQEDHNKSTHQARNVELDDFEATVQDIGLRWPKFMIGSSKPHHYPAPHLKRPTASLRGSIRDRITLIMISNGFLPLLILSNKST</sequence>
<feature type="compositionally biased region" description="Basic and acidic residues" evidence="1">
    <location>
        <begin position="16"/>
        <end position="28"/>
    </location>
</feature>
<dbReference type="EMBL" id="JASCZI010211574">
    <property type="protein sequence ID" value="MED6194623.1"/>
    <property type="molecule type" value="Genomic_DNA"/>
</dbReference>
<proteinExistence type="predicted"/>
<accession>A0ABU6XCE0</accession>
<keyword evidence="3" id="KW-1185">Reference proteome</keyword>
<evidence type="ECO:0000313" key="3">
    <source>
        <dbReference type="Proteomes" id="UP001341840"/>
    </source>
</evidence>
<feature type="region of interest" description="Disordered" evidence="1">
    <location>
        <begin position="1"/>
        <end position="36"/>
    </location>
</feature>
<feature type="compositionally biased region" description="Basic residues" evidence="1">
    <location>
        <begin position="1"/>
        <end position="15"/>
    </location>
</feature>
<gene>
    <name evidence="2" type="ORF">PIB30_030249</name>
</gene>
<evidence type="ECO:0000256" key="1">
    <source>
        <dbReference type="SAM" id="MobiDB-lite"/>
    </source>
</evidence>
<dbReference type="Proteomes" id="UP001341840">
    <property type="component" value="Unassembled WGS sequence"/>
</dbReference>
<organism evidence="2 3">
    <name type="scientific">Stylosanthes scabra</name>
    <dbReference type="NCBI Taxonomy" id="79078"/>
    <lineage>
        <taxon>Eukaryota</taxon>
        <taxon>Viridiplantae</taxon>
        <taxon>Streptophyta</taxon>
        <taxon>Embryophyta</taxon>
        <taxon>Tracheophyta</taxon>
        <taxon>Spermatophyta</taxon>
        <taxon>Magnoliopsida</taxon>
        <taxon>eudicotyledons</taxon>
        <taxon>Gunneridae</taxon>
        <taxon>Pentapetalae</taxon>
        <taxon>rosids</taxon>
        <taxon>fabids</taxon>
        <taxon>Fabales</taxon>
        <taxon>Fabaceae</taxon>
        <taxon>Papilionoideae</taxon>
        <taxon>50 kb inversion clade</taxon>
        <taxon>dalbergioids sensu lato</taxon>
        <taxon>Dalbergieae</taxon>
        <taxon>Pterocarpus clade</taxon>
        <taxon>Stylosanthes</taxon>
    </lineage>
</organism>
<comment type="caution">
    <text evidence="2">The sequence shown here is derived from an EMBL/GenBank/DDBJ whole genome shotgun (WGS) entry which is preliminary data.</text>
</comment>
<name>A0ABU6XCE0_9FABA</name>
<protein>
    <submittedName>
        <fullName evidence="2">Uncharacterized protein</fullName>
    </submittedName>
</protein>
<evidence type="ECO:0000313" key="2">
    <source>
        <dbReference type="EMBL" id="MED6194623.1"/>
    </source>
</evidence>